<evidence type="ECO:0000313" key="3">
    <source>
        <dbReference type="Proteomes" id="UP000325763"/>
    </source>
</evidence>
<dbReference type="PANTHER" id="PTHR18964:SF149">
    <property type="entry name" value="BIFUNCTIONAL UDP-N-ACETYLGLUCOSAMINE 2-EPIMERASE_N-ACETYLMANNOSAMINE KINASE"/>
    <property type="match status" value="1"/>
</dbReference>
<dbReference type="Gene3D" id="3.30.420.40">
    <property type="match status" value="2"/>
</dbReference>
<dbReference type="RefSeq" id="WP_052453986.1">
    <property type="nucleotide sequence ID" value="NZ_CP009313.1"/>
</dbReference>
<proteinExistence type="inferred from homology"/>
<name>A0A5P2W1H3_9ACTN</name>
<dbReference type="AlphaFoldDB" id="A0A5P2W1H3"/>
<accession>A0A5P2W1H3</accession>
<comment type="similarity">
    <text evidence="1">Belongs to the ROK (NagC/XylR) family.</text>
</comment>
<reference evidence="2 3" key="1">
    <citation type="submission" date="2017-09" db="EMBL/GenBank/DDBJ databases">
        <title>Streptomyces genome completion.</title>
        <authorList>
            <person name="Lee N."/>
            <person name="Cho B.-K."/>
        </authorList>
    </citation>
    <scope>NUCLEOTIDE SEQUENCE [LARGE SCALE GENOMIC DNA]</scope>
    <source>
        <strain evidence="2 3">ATCC 14899</strain>
    </source>
</reference>
<dbReference type="PANTHER" id="PTHR18964">
    <property type="entry name" value="ROK (REPRESSOR, ORF, KINASE) FAMILY"/>
    <property type="match status" value="1"/>
</dbReference>
<dbReference type="EMBL" id="CP023747">
    <property type="protein sequence ID" value="QEV37693.1"/>
    <property type="molecule type" value="Genomic_DNA"/>
</dbReference>
<dbReference type="InterPro" id="IPR043129">
    <property type="entry name" value="ATPase_NBD"/>
</dbReference>
<organism evidence="2 3">
    <name type="scientific">Streptomyces nodosus</name>
    <dbReference type="NCBI Taxonomy" id="40318"/>
    <lineage>
        <taxon>Bacteria</taxon>
        <taxon>Bacillati</taxon>
        <taxon>Actinomycetota</taxon>
        <taxon>Actinomycetes</taxon>
        <taxon>Kitasatosporales</taxon>
        <taxon>Streptomycetaceae</taxon>
        <taxon>Streptomyces</taxon>
    </lineage>
</organism>
<sequence>MNTSPTPASAGAPSGPSAVAALDVGGTKIAAGLVAADGTLLHRRELPTDAADGGLRDPGLAGTARAARALLDDAARLGVTVTALGAGFPEYVDADGMLTSREVLAWDVQPAAVLGAEAAPGLPVAVGSDVRCGALGEARHGVGRDLADFFYVSLGTGLSSTLVLDGRPVAGRRGEAIALGELEVPASVDPDWHGNLERYCSGRGIGERRTACGGSPVPGAREVTALARSGDRAASRILTTAGQALGTVLGQLVRVLDPSAIVLGGGLGTGDGPLHAALREAYAHTTRTRPEPPPLRRATLGPDAGLIGAAALCS</sequence>
<gene>
    <name evidence="2" type="ORF">CP978_03290</name>
</gene>
<evidence type="ECO:0000313" key="2">
    <source>
        <dbReference type="EMBL" id="QEV37693.1"/>
    </source>
</evidence>
<dbReference type="SUPFAM" id="SSF53067">
    <property type="entry name" value="Actin-like ATPase domain"/>
    <property type="match status" value="1"/>
</dbReference>
<dbReference type="InterPro" id="IPR000600">
    <property type="entry name" value="ROK"/>
</dbReference>
<dbReference type="Pfam" id="PF00480">
    <property type="entry name" value="ROK"/>
    <property type="match status" value="1"/>
</dbReference>
<dbReference type="KEGG" id="snq:CP978_03290"/>
<protein>
    <submittedName>
        <fullName evidence="2">ROK family protein</fullName>
    </submittedName>
</protein>
<dbReference type="OrthoDB" id="8772678at2"/>
<dbReference type="Proteomes" id="UP000325763">
    <property type="component" value="Chromosome"/>
</dbReference>
<evidence type="ECO:0000256" key="1">
    <source>
        <dbReference type="ARBA" id="ARBA00006479"/>
    </source>
</evidence>